<dbReference type="Pfam" id="PF09979">
    <property type="entry name" value="DUF2213"/>
    <property type="match status" value="1"/>
</dbReference>
<proteinExistence type="predicted"/>
<name>A0ABT9Y3T2_9FIRM</name>
<feature type="region of interest" description="Disordered" evidence="1">
    <location>
        <begin position="221"/>
        <end position="245"/>
    </location>
</feature>
<evidence type="ECO:0008006" key="4">
    <source>
        <dbReference type="Google" id="ProtNLM"/>
    </source>
</evidence>
<organism evidence="2 3">
    <name type="scientific">Pectinatus haikarae</name>
    <dbReference type="NCBI Taxonomy" id="349096"/>
    <lineage>
        <taxon>Bacteria</taxon>
        <taxon>Bacillati</taxon>
        <taxon>Bacillota</taxon>
        <taxon>Negativicutes</taxon>
        <taxon>Selenomonadales</taxon>
        <taxon>Selenomonadaceae</taxon>
        <taxon>Pectinatus</taxon>
    </lineage>
</organism>
<comment type="caution">
    <text evidence="2">The sequence shown here is derived from an EMBL/GenBank/DDBJ whole genome shotgun (WGS) entry which is preliminary data.</text>
</comment>
<feature type="region of interest" description="Disordered" evidence="1">
    <location>
        <begin position="375"/>
        <end position="421"/>
    </location>
</feature>
<reference evidence="2 3" key="1">
    <citation type="submission" date="2023-07" db="EMBL/GenBank/DDBJ databases">
        <title>Genomic Encyclopedia of Type Strains, Phase IV (KMG-IV): sequencing the most valuable type-strain genomes for metagenomic binning, comparative biology and taxonomic classification.</title>
        <authorList>
            <person name="Goeker M."/>
        </authorList>
    </citation>
    <scope>NUCLEOTIDE SEQUENCE [LARGE SCALE GENOMIC DNA]</scope>
    <source>
        <strain evidence="2 3">DSM 16980</strain>
    </source>
</reference>
<dbReference type="PIRSF" id="PIRSF029215">
    <property type="entry name" value="UCP029215"/>
    <property type="match status" value="1"/>
</dbReference>
<evidence type="ECO:0000256" key="1">
    <source>
        <dbReference type="SAM" id="MobiDB-lite"/>
    </source>
</evidence>
<dbReference type="EMBL" id="JAUSUE010000001">
    <property type="protein sequence ID" value="MDQ0202487.1"/>
    <property type="molecule type" value="Genomic_DNA"/>
</dbReference>
<feature type="compositionally biased region" description="Basic and acidic residues" evidence="1">
    <location>
        <begin position="405"/>
        <end position="421"/>
    </location>
</feature>
<gene>
    <name evidence="2" type="ORF">J2S01_000172</name>
</gene>
<dbReference type="Proteomes" id="UP001239167">
    <property type="component" value="Unassembled WGS sequence"/>
</dbReference>
<dbReference type="InterPro" id="IPR016913">
    <property type="entry name" value="UCP029215"/>
</dbReference>
<accession>A0ABT9Y3T2</accession>
<sequence>MKEGGAILKAFYGDRISEHMTKTPEGFLICHDVPISRTGIQQYCPRELGLDGDEMIPVKRTEDVVFSSAAIASFEGKPVTDDHPPVDVNASNYNTYMRGAAQNIHRGNGADSDKLFADLIIHDANLISEIEAGKREISCGYDCKYADNGDGTYSQIKIIGNHIAVVDAGRAGHGVAIKDSKPKEEKRKMPKNGSILQRMFAVFVKDADPTDIQEAAKAVDAVENGTEAPVDKPAVDAEPPAEGSDIQKLTAAVAALTQKVESIIAAEKKEPEHKDDEISSLDALENELGPKKEVEITDEPDESSVTIEPEQIQDEDPSEEEKPEHVAPANGAADRMAALNMLRIVKPIVAAMPDGQRRKVSDQLSKAVRDAMQVKSTQSLPGGYATLTTRKKAQDALTKQGNPREYGENCRKRNPHYKEEK</sequence>
<evidence type="ECO:0000313" key="2">
    <source>
        <dbReference type="EMBL" id="MDQ0202487.1"/>
    </source>
</evidence>
<evidence type="ECO:0000313" key="3">
    <source>
        <dbReference type="Proteomes" id="UP001239167"/>
    </source>
</evidence>
<feature type="region of interest" description="Disordered" evidence="1">
    <location>
        <begin position="266"/>
        <end position="331"/>
    </location>
</feature>
<feature type="compositionally biased region" description="Basic and acidic residues" evidence="1">
    <location>
        <begin position="266"/>
        <end position="277"/>
    </location>
</feature>
<protein>
    <recommendedName>
        <fullName evidence="4">DUF2213 domain-containing protein</fullName>
    </recommendedName>
</protein>
<keyword evidence="3" id="KW-1185">Reference proteome</keyword>